<name>A0A5J5G6G1_9GAMM</name>
<dbReference type="InterPro" id="IPR003779">
    <property type="entry name" value="CMD-like"/>
</dbReference>
<organism evidence="2 4">
    <name type="scientific">Affinibrenneria salicis</name>
    <dbReference type="NCBI Taxonomy" id="2590031"/>
    <lineage>
        <taxon>Bacteria</taxon>
        <taxon>Pseudomonadati</taxon>
        <taxon>Pseudomonadota</taxon>
        <taxon>Gammaproteobacteria</taxon>
        <taxon>Enterobacterales</taxon>
        <taxon>Pectobacteriaceae</taxon>
        <taxon>Affinibrenneria</taxon>
    </lineage>
</organism>
<gene>
    <name evidence="2" type="ORF">FJU30_01940</name>
    <name evidence="3" type="ORF">FJU30_02825</name>
</gene>
<dbReference type="GO" id="GO:0051920">
    <property type="term" value="F:peroxiredoxin activity"/>
    <property type="evidence" value="ECO:0007669"/>
    <property type="project" value="InterPro"/>
</dbReference>
<dbReference type="PANTHER" id="PTHR35446:SF2">
    <property type="entry name" value="CARBOXYMUCONOLACTONE DECARBOXYLASE-LIKE DOMAIN-CONTAINING PROTEIN"/>
    <property type="match status" value="1"/>
</dbReference>
<dbReference type="RefSeq" id="WP_150433746.1">
    <property type="nucleotide sequence ID" value="NZ_VYKJ01000001.1"/>
</dbReference>
<keyword evidence="2" id="KW-0575">Peroxidase</keyword>
<feature type="domain" description="Carboxymuconolactone decarboxylase-like" evidence="1">
    <location>
        <begin position="63"/>
        <end position="109"/>
    </location>
</feature>
<keyword evidence="2" id="KW-0560">Oxidoreductase</keyword>
<dbReference type="PANTHER" id="PTHR35446">
    <property type="entry name" value="SI:CH211-175M2.5"/>
    <property type="match status" value="1"/>
</dbReference>
<dbReference type="InterPro" id="IPR004675">
    <property type="entry name" value="AhpD_core"/>
</dbReference>
<dbReference type="AlphaFoldDB" id="A0A5J5G6G1"/>
<dbReference type="OrthoDB" id="9808310at2"/>
<dbReference type="EMBL" id="VYKJ01000001">
    <property type="protein sequence ID" value="KAA9002936.1"/>
    <property type="molecule type" value="Genomic_DNA"/>
</dbReference>
<sequence>MTDITSTSAIPSAAALSWLQLDSFVPTGEVDEIITRTAAKVGHRRNIQLVLAHNPPVLIAQDALSRALNQPETSGLSPRERELIAVVVSVENRCAPCIFAHTATLRQLSGDPLWVGLLEVNYRHAPLTGRERALADYAWKITRAPQDIDSTDLATLRQAGLSEPAILEAAAIAAYFNYSNRLNSALGIRPNAEAYGEAR</sequence>
<protein>
    <submittedName>
        <fullName evidence="2">Peroxidase-related enzyme</fullName>
    </submittedName>
</protein>
<dbReference type="Pfam" id="PF02627">
    <property type="entry name" value="CMD"/>
    <property type="match status" value="1"/>
</dbReference>
<keyword evidence="4" id="KW-1185">Reference proteome</keyword>
<dbReference type="InterPro" id="IPR029032">
    <property type="entry name" value="AhpD-like"/>
</dbReference>
<dbReference type="InterPro" id="IPR010195">
    <property type="entry name" value="Uncharacterised_peroxidase-rel"/>
</dbReference>
<dbReference type="Gene3D" id="1.20.1290.10">
    <property type="entry name" value="AhpD-like"/>
    <property type="match status" value="1"/>
</dbReference>
<proteinExistence type="predicted"/>
<reference evidence="2 4" key="1">
    <citation type="submission" date="2019-09" db="EMBL/GenBank/DDBJ databases">
        <authorList>
            <person name="Li Y."/>
        </authorList>
    </citation>
    <scope>NUCLEOTIDE SEQUENCE [LARGE SCALE GENOMIC DNA]</scope>
    <source>
        <strain evidence="2 4">L3-3HA</strain>
    </source>
</reference>
<evidence type="ECO:0000259" key="1">
    <source>
        <dbReference type="Pfam" id="PF02627"/>
    </source>
</evidence>
<evidence type="ECO:0000313" key="3">
    <source>
        <dbReference type="EMBL" id="KAA9002936.1"/>
    </source>
</evidence>
<evidence type="ECO:0000313" key="2">
    <source>
        <dbReference type="EMBL" id="KAA9002777.1"/>
    </source>
</evidence>
<comment type="caution">
    <text evidence="2">The sequence shown here is derived from an EMBL/GenBank/DDBJ whole genome shotgun (WGS) entry which is preliminary data.</text>
</comment>
<accession>A0A5J5G6G1</accession>
<dbReference type="SUPFAM" id="SSF69118">
    <property type="entry name" value="AhpD-like"/>
    <property type="match status" value="1"/>
</dbReference>
<dbReference type="EMBL" id="VYKJ01000001">
    <property type="protein sequence ID" value="KAA9002777.1"/>
    <property type="molecule type" value="Genomic_DNA"/>
</dbReference>
<dbReference type="NCBIfam" id="TIGR00778">
    <property type="entry name" value="ahpD_dom"/>
    <property type="match status" value="1"/>
</dbReference>
<dbReference type="NCBIfam" id="TIGR01926">
    <property type="entry name" value="peroxid_rel"/>
    <property type="match status" value="1"/>
</dbReference>
<dbReference type="Proteomes" id="UP000335415">
    <property type="component" value="Unassembled WGS sequence"/>
</dbReference>
<evidence type="ECO:0000313" key="4">
    <source>
        <dbReference type="Proteomes" id="UP000335415"/>
    </source>
</evidence>